<dbReference type="GeneID" id="114330391"/>
<dbReference type="RefSeq" id="XP_050499828.1">
    <property type="nucleotide sequence ID" value="XM_050643871.1"/>
</dbReference>
<organism evidence="10 11">
    <name type="scientific">Diabrotica virgifera virgifera</name>
    <name type="common">western corn rootworm</name>
    <dbReference type="NCBI Taxonomy" id="50390"/>
    <lineage>
        <taxon>Eukaryota</taxon>
        <taxon>Metazoa</taxon>
        <taxon>Ecdysozoa</taxon>
        <taxon>Arthropoda</taxon>
        <taxon>Hexapoda</taxon>
        <taxon>Insecta</taxon>
        <taxon>Pterygota</taxon>
        <taxon>Neoptera</taxon>
        <taxon>Endopterygota</taxon>
        <taxon>Coleoptera</taxon>
        <taxon>Polyphaga</taxon>
        <taxon>Cucujiformia</taxon>
        <taxon>Chrysomeloidea</taxon>
        <taxon>Chrysomelidae</taxon>
        <taxon>Galerucinae</taxon>
        <taxon>Diabroticina</taxon>
        <taxon>Diabroticites</taxon>
        <taxon>Diabrotica</taxon>
    </lineage>
</organism>
<dbReference type="Proteomes" id="UP001652700">
    <property type="component" value="Unplaced"/>
</dbReference>
<reference evidence="10" key="1">
    <citation type="submission" date="2025-05" db="UniProtKB">
        <authorList>
            <consortium name="EnsemblMetazoa"/>
        </authorList>
    </citation>
    <scope>IDENTIFICATION</scope>
</reference>
<feature type="transmembrane region" description="Helical" evidence="7">
    <location>
        <begin position="570"/>
        <end position="591"/>
    </location>
</feature>
<keyword evidence="3" id="KW-0547">Nucleotide-binding</keyword>
<keyword evidence="2 7" id="KW-0812">Transmembrane</keyword>
<evidence type="ECO:0000256" key="5">
    <source>
        <dbReference type="ARBA" id="ARBA00022989"/>
    </source>
</evidence>
<dbReference type="InterPro" id="IPR013525">
    <property type="entry name" value="ABC2_TM"/>
</dbReference>
<dbReference type="EnsemblMetazoa" id="XM_050643871.1">
    <property type="protein sequence ID" value="XP_050499828.1"/>
    <property type="gene ID" value="LOC114330391"/>
</dbReference>
<evidence type="ECO:0008006" key="12">
    <source>
        <dbReference type="Google" id="ProtNLM"/>
    </source>
</evidence>
<dbReference type="Gene3D" id="3.40.50.300">
    <property type="entry name" value="P-loop containing nucleotide triphosphate hydrolases"/>
    <property type="match status" value="1"/>
</dbReference>
<dbReference type="PANTHER" id="PTHR43038:SF2">
    <property type="entry name" value="RH61964P"/>
    <property type="match status" value="1"/>
</dbReference>
<dbReference type="PROSITE" id="PS00211">
    <property type="entry name" value="ABC_TRANSPORTER_1"/>
    <property type="match status" value="1"/>
</dbReference>
<dbReference type="InterPro" id="IPR017871">
    <property type="entry name" value="ABC_transporter-like_CS"/>
</dbReference>
<feature type="domain" description="ABC transporter" evidence="8">
    <location>
        <begin position="10"/>
        <end position="240"/>
    </location>
</feature>
<name>A0ABM5JPG4_DIAVI</name>
<dbReference type="Pfam" id="PF12698">
    <property type="entry name" value="ABC2_membrane_3"/>
    <property type="match status" value="1"/>
</dbReference>
<dbReference type="PANTHER" id="PTHR43038">
    <property type="entry name" value="ATP-BINDING CASSETTE, SUB-FAMILY H, MEMBER 1"/>
    <property type="match status" value="1"/>
</dbReference>
<sequence length="686" mass="78244">MEKSEDNYAVQITDVDKFFGSNIVLSKLCMKVKRGRIYGLLGASGCGKTTLLKAVVGTCKIDSGEINVLGKLISEGNDEFPVSKLGYMPQDIALCGEFTVQDAIFYFGRLFGMKHKDILERYDKLYNLLELPPHNRYLRNCSGGEQRRVSLAATLVHKPDLLILDEPTVGLDPLIRERIWQHLLELTRTDNVTVIITTHYVDECRDVDTIGLLRKGKLLTEESPKYLMAKYEAETLEEVFLFLAREDKQRRRSSLPGLEKFNKIKPKTKTSRHCIKSLSVDRKRFGALLDKNWKQFYRNITGIFFLLSFPLLEIGAFLTSVGRDVSNIPIGIVNNELMDCANFTPNGTTDPFAFFQCHFYNMSCRFLTHLEDPMINKIFYPNIDDAMLGVKQGDIFGIIYMPKNFSENFELRFDTRDPDDIVVDFSQIKVWLDMSNYQIALSMKQKLIEKYKDFQESVFTECKFVLKLYDQPLRMDNFYVGSNKNEPFLVFMIPGILITIQFFLGAVMTSQTIITDRHDGVWDRSVVAGVTSMEISLSHLILQSIIVFFQTGELMFCAFVLYQLEYVGSISLMFLLVLSQGICGMAYGFFISVISTDHTMANVVLTGLYLPVNLLSGWMWPVEGMVYGLRILARIFPLTIAIESLRNVLKKGWTIQYLGVIDGFLIGGAWTIFFGAVSVYILSIKR</sequence>
<evidence type="ECO:0000313" key="10">
    <source>
        <dbReference type="EnsemblMetazoa" id="XP_050499830.1"/>
    </source>
</evidence>
<feature type="transmembrane region" description="Helical" evidence="7">
    <location>
        <begin position="603"/>
        <end position="621"/>
    </location>
</feature>
<feature type="transmembrane region" description="Helical" evidence="7">
    <location>
        <begin position="488"/>
        <end position="508"/>
    </location>
</feature>
<dbReference type="InterPro" id="IPR003593">
    <property type="entry name" value="AAA+_ATPase"/>
</dbReference>
<dbReference type="RefSeq" id="XP_050499829.1">
    <property type="nucleotide sequence ID" value="XM_050643872.1"/>
</dbReference>
<dbReference type="RefSeq" id="XP_050499831.1">
    <property type="nucleotide sequence ID" value="XM_050643874.1"/>
</dbReference>
<dbReference type="InterPro" id="IPR003439">
    <property type="entry name" value="ABC_transporter-like_ATP-bd"/>
</dbReference>
<dbReference type="Pfam" id="PF00005">
    <property type="entry name" value="ABC_tran"/>
    <property type="match status" value="1"/>
</dbReference>
<proteinExistence type="predicted"/>
<dbReference type="SMART" id="SM00382">
    <property type="entry name" value="AAA"/>
    <property type="match status" value="1"/>
</dbReference>
<evidence type="ECO:0000256" key="3">
    <source>
        <dbReference type="ARBA" id="ARBA00022741"/>
    </source>
</evidence>
<evidence type="ECO:0000256" key="2">
    <source>
        <dbReference type="ARBA" id="ARBA00022692"/>
    </source>
</evidence>
<evidence type="ECO:0000256" key="4">
    <source>
        <dbReference type="ARBA" id="ARBA00022840"/>
    </source>
</evidence>
<evidence type="ECO:0000256" key="1">
    <source>
        <dbReference type="ARBA" id="ARBA00004141"/>
    </source>
</evidence>
<dbReference type="EnsemblMetazoa" id="XM_050643872.1">
    <property type="protein sequence ID" value="XP_050499829.1"/>
    <property type="gene ID" value="LOC114330391"/>
</dbReference>
<keyword evidence="5 7" id="KW-1133">Transmembrane helix</keyword>
<accession>A0ABM5JPG4</accession>
<dbReference type="InterPro" id="IPR027417">
    <property type="entry name" value="P-loop_NTPase"/>
</dbReference>
<evidence type="ECO:0000256" key="6">
    <source>
        <dbReference type="ARBA" id="ARBA00023136"/>
    </source>
</evidence>
<keyword evidence="4" id="KW-0067">ATP-binding</keyword>
<evidence type="ECO:0000259" key="9">
    <source>
        <dbReference type="PROSITE" id="PS51012"/>
    </source>
</evidence>
<feature type="transmembrane region" description="Helical" evidence="7">
    <location>
        <begin position="657"/>
        <end position="682"/>
    </location>
</feature>
<evidence type="ECO:0000259" key="8">
    <source>
        <dbReference type="PROSITE" id="PS50893"/>
    </source>
</evidence>
<dbReference type="PROSITE" id="PS50893">
    <property type="entry name" value="ABC_TRANSPORTER_2"/>
    <property type="match status" value="1"/>
</dbReference>
<dbReference type="EnsemblMetazoa" id="XM_050643874.1">
    <property type="protein sequence ID" value="XP_050499831.1"/>
    <property type="gene ID" value="LOC114330391"/>
</dbReference>
<dbReference type="EnsemblMetazoa" id="XM_050643873.1">
    <property type="protein sequence ID" value="XP_050499830.1"/>
    <property type="gene ID" value="LOC114330391"/>
</dbReference>
<keyword evidence="6 7" id="KW-0472">Membrane</keyword>
<keyword evidence="11" id="KW-1185">Reference proteome</keyword>
<feature type="domain" description="ABC transmembrane type-2" evidence="9">
    <location>
        <begin position="455"/>
        <end position="685"/>
    </location>
</feature>
<comment type="subcellular location">
    <subcellularLocation>
        <location evidence="1">Membrane</location>
        <topology evidence="1">Multi-pass membrane protein</topology>
    </subcellularLocation>
</comment>
<dbReference type="RefSeq" id="XP_050499830.1">
    <property type="nucleotide sequence ID" value="XM_050643873.1"/>
</dbReference>
<dbReference type="PROSITE" id="PS51012">
    <property type="entry name" value="ABC_TM2"/>
    <property type="match status" value="1"/>
</dbReference>
<feature type="transmembrane region" description="Helical" evidence="7">
    <location>
        <begin position="540"/>
        <end position="564"/>
    </location>
</feature>
<dbReference type="InterPro" id="IPR047817">
    <property type="entry name" value="ABC2_TM_bact-type"/>
</dbReference>
<dbReference type="SUPFAM" id="SSF52540">
    <property type="entry name" value="P-loop containing nucleoside triphosphate hydrolases"/>
    <property type="match status" value="1"/>
</dbReference>
<protein>
    <recommendedName>
        <fullName evidence="12">ABC transporter G family member 20-like</fullName>
    </recommendedName>
</protein>
<evidence type="ECO:0000256" key="7">
    <source>
        <dbReference type="SAM" id="Phobius"/>
    </source>
</evidence>
<evidence type="ECO:0000313" key="11">
    <source>
        <dbReference type="Proteomes" id="UP001652700"/>
    </source>
</evidence>
<dbReference type="CDD" id="cd03230">
    <property type="entry name" value="ABC_DR_subfamily_A"/>
    <property type="match status" value="1"/>
</dbReference>